<dbReference type="InterPro" id="IPR029058">
    <property type="entry name" value="AB_hydrolase_fold"/>
</dbReference>
<evidence type="ECO:0000256" key="1">
    <source>
        <dbReference type="ARBA" id="ARBA00011079"/>
    </source>
</evidence>
<keyword evidence="4" id="KW-0378">Hydrolase</keyword>
<dbReference type="FunFam" id="3.40.50.1820:FF:000165">
    <property type="entry name" value="Serine peptidase, putative"/>
    <property type="match status" value="1"/>
</dbReference>
<dbReference type="Pfam" id="PF05577">
    <property type="entry name" value="Peptidase_S28"/>
    <property type="match status" value="1"/>
</dbReference>
<dbReference type="GO" id="GO:0008239">
    <property type="term" value="F:dipeptidyl-peptidase activity"/>
    <property type="evidence" value="ECO:0007669"/>
    <property type="project" value="TreeGrafter"/>
</dbReference>
<keyword evidence="8" id="KW-1185">Reference proteome</keyword>
<keyword evidence="7" id="KW-0121">Carboxypeptidase</keyword>
<feature type="signal peptide" evidence="6">
    <location>
        <begin position="1"/>
        <end position="18"/>
    </location>
</feature>
<dbReference type="GO" id="GO:0004180">
    <property type="term" value="F:carboxypeptidase activity"/>
    <property type="evidence" value="ECO:0007669"/>
    <property type="project" value="UniProtKB-KW"/>
</dbReference>
<dbReference type="Gene3D" id="3.40.50.1820">
    <property type="entry name" value="alpha/beta hydrolase"/>
    <property type="match status" value="2"/>
</dbReference>
<keyword evidence="2" id="KW-0645">Protease</keyword>
<evidence type="ECO:0000313" key="7">
    <source>
        <dbReference type="EMBL" id="KAJ9160637.1"/>
    </source>
</evidence>
<dbReference type="PANTHER" id="PTHR11010:SF23">
    <property type="entry name" value="SERINE PEPTIDASE"/>
    <property type="match status" value="1"/>
</dbReference>
<evidence type="ECO:0000313" key="8">
    <source>
        <dbReference type="Proteomes" id="UP001174691"/>
    </source>
</evidence>
<reference evidence="7" key="1">
    <citation type="submission" date="2022-07" db="EMBL/GenBank/DDBJ databases">
        <title>Fungi with potential for degradation of polypropylene.</title>
        <authorList>
            <person name="Gostincar C."/>
        </authorList>
    </citation>
    <scope>NUCLEOTIDE SEQUENCE</scope>
    <source>
        <strain evidence="7">EXF-13287</strain>
    </source>
</reference>
<evidence type="ECO:0000256" key="3">
    <source>
        <dbReference type="ARBA" id="ARBA00022729"/>
    </source>
</evidence>
<name>A0AA38VRN9_9PEZI</name>
<evidence type="ECO:0000256" key="5">
    <source>
        <dbReference type="ARBA" id="ARBA00023180"/>
    </source>
</evidence>
<dbReference type="PANTHER" id="PTHR11010">
    <property type="entry name" value="PROTEASE S28 PRO-X CARBOXYPEPTIDASE-RELATED"/>
    <property type="match status" value="1"/>
</dbReference>
<sequence length="547" mass="61120">MKTSYLLCFVSAFAGILGRGHTAASFRPVAHKVTAALAGPNGGNATFEQLIDHSNPRLGTFSQWYWWNTTYWQGPGSPVVLFTPGEVEAGQYTGYLTNLTMIGQYAQEIGAATILLEHRFWGESTPFETYDNRALQYLTLNNSVHDLVNFARNVKLPFDTNSSSNAPQAPWIQVGGSYSGALAAWTESIAPGTYWAYHASSAPVEAVYDYWTYFAPIQKGMPQNCSRDFERIVDYVDGLIAANNTAEISKVKALFRLEGLTHDDDFTAAIGWPLGEWQGTQFFSNYSTFYQMCDTMEGVRMPSANATNLRVSNATVPGVGGVGVEKALPNYAAWFRNEFLPSFCSDNYEYQDWSDPFSVGCFDTYNATSVMFTDRSYQNTLDRQWYWMTCNEPFFYWQTGAPKDRPSIISRYVTAEYYQRQCGLFFPRDDGNYTYGSAAGKTADSLNAWTKGWDLTNTTRLLWVNGEFDPWRSASVSSEFRPGGPLPSRQEAPVYLLSGATHCNDLVVRNGVANTGVMGAQQSAITTMKNWVEQFYLRPLGGYPPSE</sequence>
<dbReference type="GO" id="GO:0006508">
    <property type="term" value="P:proteolysis"/>
    <property type="evidence" value="ECO:0007669"/>
    <property type="project" value="UniProtKB-KW"/>
</dbReference>
<dbReference type="GO" id="GO:0070008">
    <property type="term" value="F:serine-type exopeptidase activity"/>
    <property type="evidence" value="ECO:0007669"/>
    <property type="project" value="InterPro"/>
</dbReference>
<dbReference type="Proteomes" id="UP001174691">
    <property type="component" value="Unassembled WGS sequence"/>
</dbReference>
<accession>A0AA38VRN9</accession>
<gene>
    <name evidence="7" type="ORF">NKR19_g3102</name>
</gene>
<comment type="caution">
    <text evidence="7">The sequence shown here is derived from an EMBL/GenBank/DDBJ whole genome shotgun (WGS) entry which is preliminary data.</text>
</comment>
<dbReference type="InterPro" id="IPR008758">
    <property type="entry name" value="Peptidase_S28"/>
</dbReference>
<feature type="chain" id="PRO_5041310217" evidence="6">
    <location>
        <begin position="19"/>
        <end position="547"/>
    </location>
</feature>
<evidence type="ECO:0000256" key="4">
    <source>
        <dbReference type="ARBA" id="ARBA00022801"/>
    </source>
</evidence>
<evidence type="ECO:0000256" key="2">
    <source>
        <dbReference type="ARBA" id="ARBA00022670"/>
    </source>
</evidence>
<keyword evidence="3 6" id="KW-0732">Signal</keyword>
<keyword evidence="5" id="KW-0325">Glycoprotein</keyword>
<dbReference type="AlphaFoldDB" id="A0AA38VRN9"/>
<evidence type="ECO:0000256" key="6">
    <source>
        <dbReference type="SAM" id="SignalP"/>
    </source>
</evidence>
<protein>
    <submittedName>
        <fullName evidence="7">Serine carboxypeptidase S28</fullName>
    </submittedName>
</protein>
<proteinExistence type="inferred from homology"/>
<comment type="similarity">
    <text evidence="1">Belongs to the peptidase S28 family.</text>
</comment>
<dbReference type="EMBL" id="JANBVN010000033">
    <property type="protein sequence ID" value="KAJ9160637.1"/>
    <property type="molecule type" value="Genomic_DNA"/>
</dbReference>
<dbReference type="SUPFAM" id="SSF53474">
    <property type="entry name" value="alpha/beta-Hydrolases"/>
    <property type="match status" value="1"/>
</dbReference>
<organism evidence="7 8">
    <name type="scientific">Coniochaeta hoffmannii</name>
    <dbReference type="NCBI Taxonomy" id="91930"/>
    <lineage>
        <taxon>Eukaryota</taxon>
        <taxon>Fungi</taxon>
        <taxon>Dikarya</taxon>
        <taxon>Ascomycota</taxon>
        <taxon>Pezizomycotina</taxon>
        <taxon>Sordariomycetes</taxon>
        <taxon>Sordariomycetidae</taxon>
        <taxon>Coniochaetales</taxon>
        <taxon>Coniochaetaceae</taxon>
        <taxon>Coniochaeta</taxon>
    </lineage>
</organism>